<feature type="domain" description="Calcineurin-like phosphoesterase" evidence="5">
    <location>
        <begin position="1"/>
        <end position="183"/>
    </location>
</feature>
<keyword evidence="3" id="KW-0408">Iron</keyword>
<gene>
    <name evidence="6" type="ORF">NFG58_04840</name>
</gene>
<dbReference type="InterPro" id="IPR004843">
    <property type="entry name" value="Calcineurin-like_PHP"/>
</dbReference>
<dbReference type="PANTHER" id="PTHR42988:SF2">
    <property type="entry name" value="CYCLIC NUCLEOTIDE PHOSPHODIESTERASE CBUA0032-RELATED"/>
    <property type="match status" value="1"/>
</dbReference>
<evidence type="ECO:0000256" key="1">
    <source>
        <dbReference type="ARBA" id="ARBA00022723"/>
    </source>
</evidence>
<evidence type="ECO:0000259" key="5">
    <source>
        <dbReference type="Pfam" id="PF00149"/>
    </source>
</evidence>
<dbReference type="GO" id="GO:0046872">
    <property type="term" value="F:metal ion binding"/>
    <property type="evidence" value="ECO:0007669"/>
    <property type="project" value="UniProtKB-KW"/>
</dbReference>
<comment type="similarity">
    <text evidence="4">Belongs to the cyclic nucleotide phosphodiesterase class-III family.</text>
</comment>
<dbReference type="InterPro" id="IPR050884">
    <property type="entry name" value="CNP_phosphodiesterase-III"/>
</dbReference>
<dbReference type="EMBL" id="CP098827">
    <property type="protein sequence ID" value="XBO72040.1"/>
    <property type="molecule type" value="Genomic_DNA"/>
</dbReference>
<evidence type="ECO:0000256" key="2">
    <source>
        <dbReference type="ARBA" id="ARBA00022801"/>
    </source>
</evidence>
<accession>A0AAU7KL08</accession>
<keyword evidence="1" id="KW-0479">Metal-binding</keyword>
<protein>
    <submittedName>
        <fullName evidence="6">Phosphodiesterase</fullName>
    </submittedName>
</protein>
<proteinExistence type="inferred from homology"/>
<keyword evidence="2" id="KW-0378">Hydrolase</keyword>
<dbReference type="CDD" id="cd07402">
    <property type="entry name" value="MPP_GpdQ"/>
    <property type="match status" value="1"/>
</dbReference>
<dbReference type="InterPro" id="IPR026575">
    <property type="entry name" value="GpdQ/CpdA-like"/>
</dbReference>
<dbReference type="Gene3D" id="3.60.21.10">
    <property type="match status" value="1"/>
</dbReference>
<dbReference type="RefSeq" id="WP_348827669.1">
    <property type="nucleotide sequence ID" value="NZ_CP098827.1"/>
</dbReference>
<dbReference type="SUPFAM" id="SSF56300">
    <property type="entry name" value="Metallo-dependent phosphatases"/>
    <property type="match status" value="1"/>
</dbReference>
<dbReference type="Pfam" id="PF00149">
    <property type="entry name" value="Metallophos"/>
    <property type="match status" value="1"/>
</dbReference>
<dbReference type="PANTHER" id="PTHR42988">
    <property type="entry name" value="PHOSPHOHYDROLASE"/>
    <property type="match status" value="1"/>
</dbReference>
<dbReference type="InterPro" id="IPR029052">
    <property type="entry name" value="Metallo-depent_PP-like"/>
</dbReference>
<sequence length="245" mass="27067">MRLIQISDCHLYADPMARSRRGLPAHQLEAVVKAVDADRPDLVLVTGDISQDESEAAYRLATERLSQLDCPWFWIPGNHDDAALMGAERDILPEVEAGHWRLLQLDTQLVGEASGQLGEEALAALGTRLAEDDRPTLIAMHHPPLAVGSAWIDALGLVDADGFWEVLDGYPQVKMVLCGHVHQAFHGVMSLAHGRVDVYACPSTSDQFLPGSEDFAVDEASRPGYRVVELKREGEWQTWVERVDI</sequence>
<evidence type="ECO:0000256" key="4">
    <source>
        <dbReference type="ARBA" id="ARBA00025742"/>
    </source>
</evidence>
<organism evidence="6">
    <name type="scientific">Halomonas sp. RT37</name>
    <dbReference type="NCBI Taxonomy" id="2950872"/>
    <lineage>
        <taxon>Bacteria</taxon>
        <taxon>Pseudomonadati</taxon>
        <taxon>Pseudomonadota</taxon>
        <taxon>Gammaproteobacteria</taxon>
        <taxon>Oceanospirillales</taxon>
        <taxon>Halomonadaceae</taxon>
        <taxon>Halomonas</taxon>
    </lineage>
</organism>
<dbReference type="GO" id="GO:0004112">
    <property type="term" value="F:cyclic-nucleotide phosphodiesterase activity"/>
    <property type="evidence" value="ECO:0007669"/>
    <property type="project" value="InterPro"/>
</dbReference>
<evidence type="ECO:0000256" key="3">
    <source>
        <dbReference type="ARBA" id="ARBA00023004"/>
    </source>
</evidence>
<reference evidence="6" key="1">
    <citation type="submission" date="2022-06" db="EMBL/GenBank/DDBJ databases">
        <title>A novel DMS-producing enzyme.</title>
        <authorList>
            <person name="Zhang Y."/>
        </authorList>
    </citation>
    <scope>NUCLEOTIDE SEQUENCE</scope>
    <source>
        <strain evidence="6">RT37</strain>
    </source>
</reference>
<name>A0AAU7KL08_9GAMM</name>
<dbReference type="AlphaFoldDB" id="A0AAU7KL08"/>
<evidence type="ECO:0000313" key="6">
    <source>
        <dbReference type="EMBL" id="XBO72040.1"/>
    </source>
</evidence>